<dbReference type="PANTHER" id="PTHR44167">
    <property type="entry name" value="OVARIAN-SPECIFIC SERINE/THREONINE-PROTEIN KINASE LOK-RELATED"/>
    <property type="match status" value="1"/>
</dbReference>
<accession>A0ABU1IUI2</accession>
<dbReference type="EC" id="2.7.11.1" evidence="3"/>
<keyword evidence="3" id="KW-0808">Transferase</keyword>
<dbReference type="InterPro" id="IPR000719">
    <property type="entry name" value="Prot_kinase_dom"/>
</dbReference>
<dbReference type="EMBL" id="JAVDQH010000002">
    <property type="protein sequence ID" value="MDR6242924.1"/>
    <property type="molecule type" value="Genomic_DNA"/>
</dbReference>
<dbReference type="Pfam" id="PF00069">
    <property type="entry name" value="Pkinase"/>
    <property type="match status" value="1"/>
</dbReference>
<evidence type="ECO:0000256" key="1">
    <source>
        <dbReference type="PROSITE-ProRule" id="PRU10141"/>
    </source>
</evidence>
<evidence type="ECO:0000313" key="3">
    <source>
        <dbReference type="EMBL" id="MDR6242924.1"/>
    </source>
</evidence>
<dbReference type="PROSITE" id="PS00107">
    <property type="entry name" value="PROTEIN_KINASE_ATP"/>
    <property type="match status" value="1"/>
</dbReference>
<dbReference type="PROSITE" id="PS00109">
    <property type="entry name" value="PROTEIN_KINASE_TYR"/>
    <property type="match status" value="1"/>
</dbReference>
<organism evidence="3 4">
    <name type="scientific">Paenibacillus hunanensis</name>
    <dbReference type="NCBI Taxonomy" id="539262"/>
    <lineage>
        <taxon>Bacteria</taxon>
        <taxon>Bacillati</taxon>
        <taxon>Bacillota</taxon>
        <taxon>Bacilli</taxon>
        <taxon>Bacillales</taxon>
        <taxon>Paenibacillaceae</taxon>
        <taxon>Paenibacillus</taxon>
    </lineage>
</organism>
<reference evidence="3 4" key="1">
    <citation type="submission" date="2023-07" db="EMBL/GenBank/DDBJ databases">
        <title>Genomic Encyclopedia of Type Strains, Phase IV (KMG-IV): sequencing the most valuable type-strain genomes for metagenomic binning, comparative biology and taxonomic classification.</title>
        <authorList>
            <person name="Goeker M."/>
        </authorList>
    </citation>
    <scope>NUCLEOTIDE SEQUENCE [LARGE SCALE GENOMIC DNA]</scope>
    <source>
        <strain evidence="3 4">DSM 22170</strain>
    </source>
</reference>
<dbReference type="PROSITE" id="PS50011">
    <property type="entry name" value="PROTEIN_KINASE_DOM"/>
    <property type="match status" value="1"/>
</dbReference>
<dbReference type="InterPro" id="IPR008266">
    <property type="entry name" value="Tyr_kinase_AS"/>
</dbReference>
<keyword evidence="3" id="KW-0418">Kinase</keyword>
<keyword evidence="4" id="KW-1185">Reference proteome</keyword>
<sequence>MRALQRAKGHVTRWLQERHYTEGTVIHGRYRISGVLGSGSYGVAYACEDRSDNDRLVVLKRVHPLRGGEQRARLIYERECKTMRELNHPQIPALLDQFQHRGQLCLVMQYMEGRSIGELLFEQEATFTELQSIQLMLELLKLIELMHSKGMVHRDISLSNVLLHQGQVQLIDFGLTWHQNEPREVVQQLDELVSGDEQEKIIRRSLSVSSDFYGMGHLLLYLLYSSYDESQARLNQPHGSAFNSKPQPLSISGHTDEPTCAPGWESELKLHPATRSMLRRMLQADQPYTDTAEVRQALEYIAHSIPLTY</sequence>
<dbReference type="Gene3D" id="3.30.200.20">
    <property type="entry name" value="Phosphorylase Kinase, domain 1"/>
    <property type="match status" value="1"/>
</dbReference>
<name>A0ABU1IUI2_9BACL</name>
<dbReference type="Gene3D" id="1.10.510.10">
    <property type="entry name" value="Transferase(Phosphotransferase) domain 1"/>
    <property type="match status" value="1"/>
</dbReference>
<feature type="binding site" evidence="1">
    <location>
        <position position="60"/>
    </location>
    <ligand>
        <name>ATP</name>
        <dbReference type="ChEBI" id="CHEBI:30616"/>
    </ligand>
</feature>
<dbReference type="InterPro" id="IPR017441">
    <property type="entry name" value="Protein_kinase_ATP_BS"/>
</dbReference>
<comment type="caution">
    <text evidence="3">The sequence shown here is derived from an EMBL/GenBank/DDBJ whole genome shotgun (WGS) entry which is preliminary data.</text>
</comment>
<keyword evidence="1" id="KW-0547">Nucleotide-binding</keyword>
<keyword evidence="1" id="KW-0067">ATP-binding</keyword>
<feature type="domain" description="Protein kinase" evidence="2">
    <location>
        <begin position="30"/>
        <end position="301"/>
    </location>
</feature>
<dbReference type="SUPFAM" id="SSF56112">
    <property type="entry name" value="Protein kinase-like (PK-like)"/>
    <property type="match status" value="1"/>
</dbReference>
<dbReference type="RefSeq" id="WP_188774391.1">
    <property type="nucleotide sequence ID" value="NZ_BMMB01000002.1"/>
</dbReference>
<protein>
    <submittedName>
        <fullName evidence="3">Serine/threonine-protein kinase</fullName>
        <ecNumber evidence="3">2.7.11.1</ecNumber>
    </submittedName>
</protein>
<evidence type="ECO:0000259" key="2">
    <source>
        <dbReference type="PROSITE" id="PS50011"/>
    </source>
</evidence>
<dbReference type="GO" id="GO:0004674">
    <property type="term" value="F:protein serine/threonine kinase activity"/>
    <property type="evidence" value="ECO:0007669"/>
    <property type="project" value="UniProtKB-EC"/>
</dbReference>
<dbReference type="PANTHER" id="PTHR44167:SF24">
    <property type="entry name" value="SERINE_THREONINE-PROTEIN KINASE CHK2"/>
    <property type="match status" value="1"/>
</dbReference>
<proteinExistence type="predicted"/>
<dbReference type="InterPro" id="IPR011009">
    <property type="entry name" value="Kinase-like_dom_sf"/>
</dbReference>
<evidence type="ECO:0000313" key="4">
    <source>
        <dbReference type="Proteomes" id="UP001185028"/>
    </source>
</evidence>
<gene>
    <name evidence="3" type="ORF">JOC58_000808</name>
</gene>
<dbReference type="Proteomes" id="UP001185028">
    <property type="component" value="Unassembled WGS sequence"/>
</dbReference>